<dbReference type="Proteomes" id="UP000192731">
    <property type="component" value="Unassembled WGS sequence"/>
</dbReference>
<proteinExistence type="predicted"/>
<dbReference type="NCBIfam" id="TIGR02848">
    <property type="entry name" value="spore_III_AC"/>
    <property type="match status" value="1"/>
</dbReference>
<keyword evidence="1" id="KW-1133">Transmembrane helix</keyword>
<dbReference type="EMBL" id="FWWT01000022">
    <property type="protein sequence ID" value="SMB94803.1"/>
    <property type="molecule type" value="Genomic_DNA"/>
</dbReference>
<dbReference type="STRING" id="656914.SAMN00017405_0277"/>
<feature type="transmembrane region" description="Helical" evidence="1">
    <location>
        <begin position="35"/>
        <end position="55"/>
    </location>
</feature>
<accession>A0A1W1VNE4</accession>
<evidence type="ECO:0000256" key="1">
    <source>
        <dbReference type="SAM" id="Phobius"/>
    </source>
</evidence>
<dbReference type="RefSeq" id="WP_084054090.1">
    <property type="nucleotide sequence ID" value="NZ_FWWT01000022.1"/>
</dbReference>
<keyword evidence="3" id="KW-1185">Reference proteome</keyword>
<name>A0A1W1VNE4_DESTI</name>
<feature type="transmembrane region" description="Helical" evidence="1">
    <location>
        <begin position="6"/>
        <end position="23"/>
    </location>
</feature>
<dbReference type="InterPro" id="IPR009570">
    <property type="entry name" value="Spore_III_AC"/>
</dbReference>
<protein>
    <submittedName>
        <fullName evidence="2">Stage III sporulation protein AC</fullName>
    </submittedName>
</protein>
<keyword evidence="1" id="KW-0472">Membrane</keyword>
<dbReference type="AlphaFoldDB" id="A0A1W1VNE4"/>
<keyword evidence="1" id="KW-0812">Transmembrane</keyword>
<dbReference type="Pfam" id="PF06686">
    <property type="entry name" value="SpoIIIAC"/>
    <property type="match status" value="1"/>
</dbReference>
<evidence type="ECO:0000313" key="2">
    <source>
        <dbReference type="EMBL" id="SMB94803.1"/>
    </source>
</evidence>
<reference evidence="2 3" key="1">
    <citation type="submission" date="2017-04" db="EMBL/GenBank/DDBJ databases">
        <authorList>
            <person name="Afonso C.L."/>
            <person name="Miller P.J."/>
            <person name="Scott M.A."/>
            <person name="Spackman E."/>
            <person name="Goraichik I."/>
            <person name="Dimitrov K.M."/>
            <person name="Suarez D.L."/>
            <person name="Swayne D.E."/>
        </authorList>
    </citation>
    <scope>NUCLEOTIDE SEQUENCE [LARGE SCALE GENOMIC DNA]</scope>
    <source>
        <strain evidence="2 3">DSM 11270</strain>
    </source>
</reference>
<organism evidence="2 3">
    <name type="scientific">Desulfonispora thiosulfatigenes DSM 11270</name>
    <dbReference type="NCBI Taxonomy" id="656914"/>
    <lineage>
        <taxon>Bacteria</taxon>
        <taxon>Bacillati</taxon>
        <taxon>Bacillota</taxon>
        <taxon>Clostridia</taxon>
        <taxon>Eubacteriales</taxon>
        <taxon>Peptococcaceae</taxon>
        <taxon>Desulfonispora</taxon>
    </lineage>
</organism>
<gene>
    <name evidence="2" type="ORF">SAMN00017405_0277</name>
</gene>
<sequence>MDVTIIFKIAGIGILTAVLHSVLKSFGKEDQAQLATLAGLTIVLYMVIRLLANLFDYVRSVFSLY</sequence>
<dbReference type="OrthoDB" id="9800383at2"/>
<evidence type="ECO:0000313" key="3">
    <source>
        <dbReference type="Proteomes" id="UP000192731"/>
    </source>
</evidence>
<dbReference type="InterPro" id="IPR025664">
    <property type="entry name" value="Spore_III_AC/AD"/>
</dbReference>